<dbReference type="KEGG" id="sbro:GQF42_02875"/>
<feature type="region of interest" description="Disordered" evidence="1">
    <location>
        <begin position="115"/>
        <end position="145"/>
    </location>
</feature>
<dbReference type="InterPro" id="IPR027417">
    <property type="entry name" value="P-loop_NTPase"/>
</dbReference>
<dbReference type="EMBL" id="CP047020">
    <property type="protein sequence ID" value="QHA09373.1"/>
    <property type="molecule type" value="Genomic_DNA"/>
</dbReference>
<keyword evidence="3" id="KW-0547">Nucleotide-binding</keyword>
<evidence type="ECO:0000313" key="3">
    <source>
        <dbReference type="EMBL" id="QHA09373.1"/>
    </source>
</evidence>
<proteinExistence type="predicted"/>
<dbReference type="Proteomes" id="UP000436138">
    <property type="component" value="Chromosome"/>
</dbReference>
<keyword evidence="4" id="KW-1185">Reference proteome</keyword>
<evidence type="ECO:0000313" key="4">
    <source>
        <dbReference type="Proteomes" id="UP000436138"/>
    </source>
</evidence>
<accession>A0A6I6N900</accession>
<evidence type="ECO:0000259" key="2">
    <source>
        <dbReference type="Pfam" id="PF01695"/>
    </source>
</evidence>
<dbReference type="SUPFAM" id="SSF52540">
    <property type="entry name" value="P-loop containing nucleoside triphosphate hydrolases"/>
    <property type="match status" value="1"/>
</dbReference>
<reference evidence="3 4" key="1">
    <citation type="submission" date="2019-12" db="EMBL/GenBank/DDBJ databases">
        <title>Streptomyces sp. strain T44 isolated from rhizosphere soil of Broussonetia papyrifera.</title>
        <authorList>
            <person name="Mo P."/>
        </authorList>
    </citation>
    <scope>NUCLEOTIDE SEQUENCE [LARGE SCALE GENOMIC DNA]</scope>
    <source>
        <strain evidence="3 4">T44</strain>
    </source>
</reference>
<organism evidence="3 4">
    <name type="scientific">Streptomyces broussonetiae</name>
    <dbReference type="NCBI Taxonomy" id="2686304"/>
    <lineage>
        <taxon>Bacteria</taxon>
        <taxon>Bacillati</taxon>
        <taxon>Actinomycetota</taxon>
        <taxon>Actinomycetes</taxon>
        <taxon>Kitasatosporales</taxon>
        <taxon>Streptomycetaceae</taxon>
        <taxon>Streptomyces</taxon>
    </lineage>
</organism>
<gene>
    <name evidence="3" type="ORF">GQF42_02875</name>
</gene>
<evidence type="ECO:0000256" key="1">
    <source>
        <dbReference type="SAM" id="MobiDB-lite"/>
    </source>
</evidence>
<dbReference type="RefSeq" id="WP_158929701.1">
    <property type="nucleotide sequence ID" value="NZ_CP047020.1"/>
</dbReference>
<dbReference type="InterPro" id="IPR002611">
    <property type="entry name" value="IstB_ATP-bd"/>
</dbReference>
<feature type="domain" description="IstB-like ATP-binding" evidence="2">
    <location>
        <begin position="1"/>
        <end position="126"/>
    </location>
</feature>
<dbReference type="Gene3D" id="3.40.50.300">
    <property type="entry name" value="P-loop containing nucleotide triphosphate hydrolases"/>
    <property type="match status" value="1"/>
</dbReference>
<dbReference type="AlphaFoldDB" id="A0A6I6N900"/>
<name>A0A6I6N900_9ACTN</name>
<feature type="compositionally biased region" description="Polar residues" evidence="1">
    <location>
        <begin position="136"/>
        <end position="145"/>
    </location>
</feature>
<protein>
    <submittedName>
        <fullName evidence="3">ATP-binding protein</fullName>
    </submittedName>
</protein>
<dbReference type="Pfam" id="PF01695">
    <property type="entry name" value="IstB_IS21"/>
    <property type="match status" value="1"/>
</dbReference>
<dbReference type="GO" id="GO:0005524">
    <property type="term" value="F:ATP binding"/>
    <property type="evidence" value="ECO:0007669"/>
    <property type="project" value="UniProtKB-KW"/>
</dbReference>
<keyword evidence="3" id="KW-0067">ATP-binding</keyword>
<sequence>MAQALGHLAECQGAHVRFAKTSRTLADLAGGHADRAWGRRIREPVRSDVFILDDFAMRQLSVAQVGDLDELVSERQGRSPVITSNRAPGDWYPLFPNPVVAESVQDRLINASHQVIMNGPGYRPNKRPGNPAGKNGTASSQGGWP</sequence>